<keyword evidence="2" id="KW-1185">Reference proteome</keyword>
<dbReference type="EMBL" id="AENN01000005">
    <property type="protein sequence ID" value="EFR31854.1"/>
    <property type="molecule type" value="Genomic_DNA"/>
</dbReference>
<proteinExistence type="predicted"/>
<accession>E4KMF6</accession>
<gene>
    <name evidence="1" type="ORF">HMPREF9257_0254</name>
</gene>
<name>E4KMF6_9LACT</name>
<protein>
    <submittedName>
        <fullName evidence="1">Uncharacterized protein</fullName>
    </submittedName>
</protein>
<dbReference type="OrthoDB" id="1856983at2"/>
<organism evidence="1 2">
    <name type="scientific">Eremococcus coleocola ACS-139-V-Col8</name>
    <dbReference type="NCBI Taxonomy" id="908337"/>
    <lineage>
        <taxon>Bacteria</taxon>
        <taxon>Bacillati</taxon>
        <taxon>Bacillota</taxon>
        <taxon>Bacilli</taxon>
        <taxon>Lactobacillales</taxon>
        <taxon>Aerococcaceae</taxon>
        <taxon>Eremococcus</taxon>
    </lineage>
</organism>
<evidence type="ECO:0000313" key="2">
    <source>
        <dbReference type="Proteomes" id="UP000005990"/>
    </source>
</evidence>
<dbReference type="RefSeq" id="WP_006417694.1">
    <property type="nucleotide sequence ID" value="NZ_AENN01000005.1"/>
</dbReference>
<dbReference type="Proteomes" id="UP000005990">
    <property type="component" value="Unassembled WGS sequence"/>
</dbReference>
<evidence type="ECO:0000313" key="1">
    <source>
        <dbReference type="EMBL" id="EFR31854.1"/>
    </source>
</evidence>
<dbReference type="eggNOG" id="ENOG5032ZUT">
    <property type="taxonomic scope" value="Bacteria"/>
</dbReference>
<reference evidence="1 2" key="1">
    <citation type="submission" date="2010-10" db="EMBL/GenBank/DDBJ databases">
        <authorList>
            <person name="Durkin A.S."/>
            <person name="Madupu R."/>
            <person name="Torralba M."/>
            <person name="Gillis M."/>
            <person name="Methe B."/>
            <person name="Sutton G."/>
            <person name="Nelson K.E."/>
        </authorList>
    </citation>
    <scope>NUCLEOTIDE SEQUENCE [LARGE SCALE GENOMIC DNA]</scope>
    <source>
        <strain evidence="1 2">ACS-139-V-Col8</strain>
    </source>
</reference>
<sequence length="95" mass="11197">MFDNIKTYKDFADRLGGLILCNEMAGRDIELISGELTYDEDCYYEIFQWFIIQDPSFAMDHTDELIFYDNELNLYILGVTHYGTAWDYVSAPDFH</sequence>
<dbReference type="AlphaFoldDB" id="E4KMF6"/>
<comment type="caution">
    <text evidence="1">The sequence shown here is derived from an EMBL/GenBank/DDBJ whole genome shotgun (WGS) entry which is preliminary data.</text>
</comment>